<comment type="pathway">
    <text evidence="1">Mycotoxin biosynthesis.</text>
</comment>
<keyword evidence="2" id="KW-0560">Oxidoreductase</keyword>
<accession>A0ABR0SRH5</accession>
<comment type="similarity">
    <text evidence="3">Belongs to the ustYa family.</text>
</comment>
<keyword evidence="4" id="KW-1133">Transmembrane helix</keyword>
<reference evidence="5 6" key="1">
    <citation type="submission" date="2024-01" db="EMBL/GenBank/DDBJ databases">
        <title>Complete genome of Cladobotryum mycophilum ATHUM6906.</title>
        <authorList>
            <person name="Christinaki A.C."/>
            <person name="Myridakis A.I."/>
            <person name="Kouvelis V.N."/>
        </authorList>
    </citation>
    <scope>NUCLEOTIDE SEQUENCE [LARGE SCALE GENOMIC DNA]</scope>
    <source>
        <strain evidence="5 6">ATHUM6906</strain>
    </source>
</reference>
<evidence type="ECO:0000313" key="5">
    <source>
        <dbReference type="EMBL" id="KAK5994532.1"/>
    </source>
</evidence>
<keyword evidence="4" id="KW-0812">Transmembrane</keyword>
<dbReference type="PANTHER" id="PTHR33365:SF11">
    <property type="entry name" value="TAT PATHWAY SIGNAL SEQUENCE"/>
    <property type="match status" value="1"/>
</dbReference>
<evidence type="ECO:0000256" key="1">
    <source>
        <dbReference type="ARBA" id="ARBA00004685"/>
    </source>
</evidence>
<evidence type="ECO:0000256" key="2">
    <source>
        <dbReference type="ARBA" id="ARBA00023002"/>
    </source>
</evidence>
<sequence>MGLGKYSPLWPNASDAGAVAMQPEPSRSRNRVLVIVLGALCFLESLALIWVAQSQITKSSSSSRLIFRDEIPFSTATTEEEVEHAWSVYGLPNSGFVHIQRPEELGLKPNRGVVSGVDNVYTVSAMHQLHCLKELQKMFVRGGAAWNSTAGQGPDEYPEVAQSPLRGWGVTHDCRSWKSLMEFRDRHSVGGW</sequence>
<evidence type="ECO:0000313" key="6">
    <source>
        <dbReference type="Proteomes" id="UP001338125"/>
    </source>
</evidence>
<dbReference type="EMBL" id="JAVFKD010000010">
    <property type="protein sequence ID" value="KAK5994532.1"/>
    <property type="molecule type" value="Genomic_DNA"/>
</dbReference>
<protein>
    <submittedName>
        <fullName evidence="5">Uncharacterized protein</fullName>
    </submittedName>
</protein>
<gene>
    <name evidence="5" type="ORF">PT974_05010</name>
</gene>
<name>A0ABR0SRH5_9HYPO</name>
<dbReference type="Proteomes" id="UP001338125">
    <property type="component" value="Unassembled WGS sequence"/>
</dbReference>
<feature type="transmembrane region" description="Helical" evidence="4">
    <location>
        <begin position="32"/>
        <end position="52"/>
    </location>
</feature>
<dbReference type="Pfam" id="PF11807">
    <property type="entry name" value="UstYa"/>
    <property type="match status" value="1"/>
</dbReference>
<proteinExistence type="inferred from homology"/>
<keyword evidence="6" id="KW-1185">Reference proteome</keyword>
<keyword evidence="4" id="KW-0472">Membrane</keyword>
<evidence type="ECO:0000256" key="4">
    <source>
        <dbReference type="SAM" id="Phobius"/>
    </source>
</evidence>
<organism evidence="5 6">
    <name type="scientific">Cladobotryum mycophilum</name>
    <dbReference type="NCBI Taxonomy" id="491253"/>
    <lineage>
        <taxon>Eukaryota</taxon>
        <taxon>Fungi</taxon>
        <taxon>Dikarya</taxon>
        <taxon>Ascomycota</taxon>
        <taxon>Pezizomycotina</taxon>
        <taxon>Sordariomycetes</taxon>
        <taxon>Hypocreomycetidae</taxon>
        <taxon>Hypocreales</taxon>
        <taxon>Hypocreaceae</taxon>
        <taxon>Cladobotryum</taxon>
    </lineage>
</organism>
<dbReference type="PANTHER" id="PTHR33365">
    <property type="entry name" value="YALI0B05434P"/>
    <property type="match status" value="1"/>
</dbReference>
<evidence type="ECO:0000256" key="3">
    <source>
        <dbReference type="ARBA" id="ARBA00035112"/>
    </source>
</evidence>
<dbReference type="InterPro" id="IPR021765">
    <property type="entry name" value="UstYa-like"/>
</dbReference>
<comment type="caution">
    <text evidence="5">The sequence shown here is derived from an EMBL/GenBank/DDBJ whole genome shotgun (WGS) entry which is preliminary data.</text>
</comment>